<accession>A0AA38F5H2</accession>
<evidence type="ECO:0000313" key="2">
    <source>
        <dbReference type="Proteomes" id="UP000824469"/>
    </source>
</evidence>
<organism evidence="1 2">
    <name type="scientific">Taxus chinensis</name>
    <name type="common">Chinese yew</name>
    <name type="synonym">Taxus wallichiana var. chinensis</name>
    <dbReference type="NCBI Taxonomy" id="29808"/>
    <lineage>
        <taxon>Eukaryota</taxon>
        <taxon>Viridiplantae</taxon>
        <taxon>Streptophyta</taxon>
        <taxon>Embryophyta</taxon>
        <taxon>Tracheophyta</taxon>
        <taxon>Spermatophyta</taxon>
        <taxon>Pinopsida</taxon>
        <taxon>Pinidae</taxon>
        <taxon>Conifers II</taxon>
        <taxon>Cupressales</taxon>
        <taxon>Taxaceae</taxon>
        <taxon>Taxus</taxon>
    </lineage>
</organism>
<evidence type="ECO:0000313" key="1">
    <source>
        <dbReference type="EMBL" id="KAH9290363.1"/>
    </source>
</evidence>
<protein>
    <submittedName>
        <fullName evidence="1">Uncharacterized protein</fullName>
    </submittedName>
</protein>
<gene>
    <name evidence="1" type="ORF">KI387_034480</name>
</gene>
<feature type="non-terminal residue" evidence="1">
    <location>
        <position position="86"/>
    </location>
</feature>
<feature type="non-terminal residue" evidence="1">
    <location>
        <position position="1"/>
    </location>
</feature>
<keyword evidence="2" id="KW-1185">Reference proteome</keyword>
<sequence length="86" mass="9046">VLDEVDKAVNSIQNADIAKHISCGLAAEALKRGSVLRRSPHGVILGSFSLLTKISVDVSQGALSSSSMITCVRSKCVVLTSYSIEN</sequence>
<comment type="caution">
    <text evidence="1">The sequence shown here is derived from an EMBL/GenBank/DDBJ whole genome shotgun (WGS) entry which is preliminary data.</text>
</comment>
<proteinExistence type="predicted"/>
<dbReference type="AlphaFoldDB" id="A0AA38F5H2"/>
<reference evidence="1 2" key="1">
    <citation type="journal article" date="2021" name="Nat. Plants">
        <title>The Taxus genome provides insights into paclitaxel biosynthesis.</title>
        <authorList>
            <person name="Xiong X."/>
            <person name="Gou J."/>
            <person name="Liao Q."/>
            <person name="Li Y."/>
            <person name="Zhou Q."/>
            <person name="Bi G."/>
            <person name="Li C."/>
            <person name="Du R."/>
            <person name="Wang X."/>
            <person name="Sun T."/>
            <person name="Guo L."/>
            <person name="Liang H."/>
            <person name="Lu P."/>
            <person name="Wu Y."/>
            <person name="Zhang Z."/>
            <person name="Ro D.K."/>
            <person name="Shang Y."/>
            <person name="Huang S."/>
            <person name="Yan J."/>
        </authorList>
    </citation>
    <scope>NUCLEOTIDE SEQUENCE [LARGE SCALE GENOMIC DNA]</scope>
    <source>
        <strain evidence="1">Ta-2019</strain>
    </source>
</reference>
<dbReference type="EMBL" id="JAHRHJ020003813">
    <property type="protein sequence ID" value="KAH9290363.1"/>
    <property type="molecule type" value="Genomic_DNA"/>
</dbReference>
<dbReference type="Proteomes" id="UP000824469">
    <property type="component" value="Unassembled WGS sequence"/>
</dbReference>
<name>A0AA38F5H2_TAXCH</name>